<dbReference type="InterPro" id="IPR019925">
    <property type="entry name" value="DNA_repair_protein_predicted"/>
</dbReference>
<feature type="domain" description="PD-(D/E)XK endonuclease-like" evidence="1">
    <location>
        <begin position="633"/>
        <end position="907"/>
    </location>
</feature>
<accession>A0A1H9FJ65</accession>
<dbReference type="NCBIfam" id="TIGR03623">
    <property type="entry name" value="probable DNA repair protein"/>
    <property type="match status" value="1"/>
</dbReference>
<proteinExistence type="predicted"/>
<dbReference type="Proteomes" id="UP000181998">
    <property type="component" value="Unassembled WGS sequence"/>
</dbReference>
<dbReference type="InterPro" id="IPR038726">
    <property type="entry name" value="PDDEXK_AddAB-type"/>
</dbReference>
<evidence type="ECO:0000259" key="1">
    <source>
        <dbReference type="Pfam" id="PF12705"/>
    </source>
</evidence>
<dbReference type="Pfam" id="PF12705">
    <property type="entry name" value="PDDEXK_1"/>
    <property type="match status" value="1"/>
</dbReference>
<reference evidence="2 3" key="1">
    <citation type="submission" date="2016-10" db="EMBL/GenBank/DDBJ databases">
        <authorList>
            <person name="de Groot N.N."/>
        </authorList>
    </citation>
    <scope>NUCLEOTIDE SEQUENCE [LARGE SCALE GENOMIC DNA]</scope>
    <source>
        <strain evidence="2 3">Nm9</strain>
    </source>
</reference>
<name>A0A1H9FJ65_9PROT</name>
<dbReference type="Gene3D" id="3.90.320.10">
    <property type="match status" value="1"/>
</dbReference>
<dbReference type="OrthoDB" id="9761147at2"/>
<dbReference type="RefSeq" id="WP_074721923.1">
    <property type="nucleotide sequence ID" value="NZ_FOFX01000044.1"/>
</dbReference>
<dbReference type="EMBL" id="FOFX01000044">
    <property type="protein sequence ID" value="SEQ37959.1"/>
    <property type="molecule type" value="Genomic_DNA"/>
</dbReference>
<protein>
    <submittedName>
        <fullName evidence="2">Probable DNA repair protein</fullName>
    </submittedName>
</protein>
<organism evidence="2 3">
    <name type="scientific">Nitrosomonas ureae</name>
    <dbReference type="NCBI Taxonomy" id="44577"/>
    <lineage>
        <taxon>Bacteria</taxon>
        <taxon>Pseudomonadati</taxon>
        <taxon>Pseudomonadota</taxon>
        <taxon>Betaproteobacteria</taxon>
        <taxon>Nitrosomonadales</taxon>
        <taxon>Nitrosomonadaceae</taxon>
        <taxon>Nitrosomonas</taxon>
    </lineage>
</organism>
<gene>
    <name evidence="2" type="ORF">SAMN05421510_104412</name>
</gene>
<dbReference type="SUPFAM" id="SSF52540">
    <property type="entry name" value="P-loop containing nucleoside triphosphate hydrolases"/>
    <property type="match status" value="1"/>
</dbReference>
<dbReference type="InterPro" id="IPR011604">
    <property type="entry name" value="PDDEXK-like_dom_sf"/>
</dbReference>
<dbReference type="AlphaFoldDB" id="A0A1H9FJ65"/>
<dbReference type="InterPro" id="IPR027417">
    <property type="entry name" value="P-loop_NTPase"/>
</dbReference>
<sequence length="924" mass="105308">MFDSSQFPQIPFDEISKRINADSVVVTPNRRLALALNEKFNQDQIKQKKSAWYSADILPFSSLTERIYLESSYVKPIATLPLLLSVHQEQVLWESIILSSEVGKALLRIPQTARLVSEAWHLAHAWRLIHGLGDVVPNEDVREFLGWAETYQNITTQTRRTDQARICDLITEQYEFLDIKKPSLIICYGFDVITPQQIVFLKKLSDCGCEVVVANPTIQWPQSVATIQRCEYTNSQEEIYQAAIWARSKIETVSNSVNGVRVGIVVPALVKYRNTLIRIFKKVMHPDIRFALPGTTRNIAPFNVSLGLELISYPLIDIAFIGLALLNQKVEFNRISYWLRSPFLAGSESEMSQRVLLDAQIRRFSEPEISLERLFILVSRASGGKECPILLHCLSVLRIFGQTRLPESARHTVFARVIAEVLQILGFPGERGLDSSEFQALKKWQLLIANFAALDQVNVKTSYHEAVSRLRQMASDTLFQPETPNVPVQIIDVFDAIGMEFDHLWVMGLSDEQWPLKSHPNPFLPLELQRKAKLPWGSTLESYAYCQRLTRNWLCSAKDIILTYPRYSNDRDGHELKCSPLIRLMPLSGPVVRDMEQHHDRIIQSCEMEYIVDCESPPLDKEIVKQGIRGGTSIIKDYAACPFRAWAKHRLSISGLDAPHTGLNAAERGLLVHQVLAQLWQQLKTKEALDDISDYNLERMLKDITNSAILQMEQYRPIALSGRFAQIEQRRLFRLALEWLDEEKKRSSFKVIAVEEKCVIQIGDLILSARLDRIDELENGQWIVIDYKTSRKSIQSMIGERPDEPQLPLYLMMGGMKQQAAGAAFAVLKRGEMGFTAIVREANLLPGIKAFSQLEKCARFNTWEDLIAAWQQYLTNLATGFCSGDARVNPKNFPATCKYCDMQLFCRIRERIDDSVTELSKESG</sequence>
<dbReference type="STRING" id="44577.ATY38_13770"/>
<evidence type="ECO:0000313" key="3">
    <source>
        <dbReference type="Proteomes" id="UP000181998"/>
    </source>
</evidence>
<evidence type="ECO:0000313" key="2">
    <source>
        <dbReference type="EMBL" id="SEQ37959.1"/>
    </source>
</evidence>